<gene>
    <name evidence="1" type="ORF">HBA54_23510</name>
</gene>
<sequence length="179" mass="20146">MQEVLSDIQAAELDLAEGLALYPDLIQALNYWQSKRRGRFAPAREDLDPTEMPALLARIMLADVERAEDGAIDFLYRLSGTGICDVHGYDLATLRPRELSPPDYGMLLHSHYCTAVERREPLAHVLALRSDGKQHSYARIILPLSADGETVTMLLIVDSEKQNSLHEFLEVIRVYGKRA</sequence>
<dbReference type="AlphaFoldDB" id="A0A967KAC4"/>
<comment type="caution">
    <text evidence="1">The sequence shown here is derived from an EMBL/GenBank/DDBJ whole genome shotgun (WGS) entry which is preliminary data.</text>
</comment>
<dbReference type="Proteomes" id="UP000761264">
    <property type="component" value="Unassembled WGS sequence"/>
</dbReference>
<dbReference type="InterPro" id="IPR009922">
    <property type="entry name" value="DUF1457"/>
</dbReference>
<protein>
    <submittedName>
        <fullName evidence="1">PAS domain-containing protein</fullName>
    </submittedName>
</protein>
<dbReference type="RefSeq" id="WP_167229308.1">
    <property type="nucleotide sequence ID" value="NZ_JAAQPH010000023.1"/>
</dbReference>
<evidence type="ECO:0000313" key="1">
    <source>
        <dbReference type="EMBL" id="NIA71563.1"/>
    </source>
</evidence>
<name>A0A967KAC4_9PROT</name>
<dbReference type="Pfam" id="PF07310">
    <property type="entry name" value="PAS_5"/>
    <property type="match status" value="1"/>
</dbReference>
<organism evidence="1 2">
    <name type="scientific">Pelagibius litoralis</name>
    <dbReference type="NCBI Taxonomy" id="374515"/>
    <lineage>
        <taxon>Bacteria</taxon>
        <taxon>Pseudomonadati</taxon>
        <taxon>Pseudomonadota</taxon>
        <taxon>Alphaproteobacteria</taxon>
        <taxon>Rhodospirillales</taxon>
        <taxon>Rhodovibrionaceae</taxon>
        <taxon>Pelagibius</taxon>
    </lineage>
</organism>
<dbReference type="EMBL" id="JAAQPH010000023">
    <property type="protein sequence ID" value="NIA71563.1"/>
    <property type="molecule type" value="Genomic_DNA"/>
</dbReference>
<reference evidence="1" key="1">
    <citation type="submission" date="2020-03" db="EMBL/GenBank/DDBJ databases">
        <title>Genome of Pelagibius litoralis DSM 21314T.</title>
        <authorList>
            <person name="Wang G."/>
        </authorList>
    </citation>
    <scope>NUCLEOTIDE SEQUENCE</scope>
    <source>
        <strain evidence="1">DSM 21314</strain>
    </source>
</reference>
<keyword evidence="2" id="KW-1185">Reference proteome</keyword>
<accession>A0A967KAC4</accession>
<proteinExistence type="predicted"/>
<evidence type="ECO:0000313" key="2">
    <source>
        <dbReference type="Proteomes" id="UP000761264"/>
    </source>
</evidence>